<dbReference type="RefSeq" id="WP_021688001.1">
    <property type="nucleotide sequence ID" value="NZ_KI260569.1"/>
</dbReference>
<protein>
    <recommendedName>
        <fullName evidence="15">Riboflavin biosynthesis protein</fullName>
    </recommendedName>
    <domain>
        <recommendedName>
            <fullName evidence="15">Riboflavin kinase</fullName>
            <ecNumber evidence="15">2.7.1.26</ecNumber>
        </recommendedName>
        <alternativeName>
            <fullName evidence="15">Flavokinase</fullName>
        </alternativeName>
    </domain>
    <domain>
        <recommendedName>
            <fullName evidence="15">FMN adenylyltransferase</fullName>
            <ecNumber evidence="15">2.7.7.2</ecNumber>
        </recommendedName>
        <alternativeName>
            <fullName evidence="15">FAD pyrophosphorylase</fullName>
        </alternativeName>
        <alternativeName>
            <fullName evidence="15">FAD synthase</fullName>
        </alternativeName>
    </domain>
</protein>
<evidence type="ECO:0000256" key="2">
    <source>
        <dbReference type="ARBA" id="ARBA00004726"/>
    </source>
</evidence>
<dbReference type="PANTHER" id="PTHR22749:SF6">
    <property type="entry name" value="RIBOFLAVIN KINASE"/>
    <property type="match status" value="1"/>
</dbReference>
<sequence length="310" mass="33603">MKHLYQIEKTDNACAAFGHFDGMHKGHRNLVQTLVREAQKRGRPSVLVSFVPPEGTFVYTTEEEKAFLLKNSGLDVLISCSEKEKSDPAALIKKTGASRIVCGDCRGNKDDCADGALAQCAQLAIRKAAQELGIPIVMCEEVFESTAACGKSKNAGAISMLMLDAAFERGDFDAFSRLCGLPYMMAGKVLHGKGLGRTVGMPTANLGLAPNKKKPPEGVYATLTRIDGEVFKGLTHVGRRPSVDNDTNISTETLLLDFSRDIYGKKIELYVCAFIRGIMKLNGLAEVQKQVQKDIVAARTVLTGHDLPPL</sequence>
<evidence type="ECO:0000256" key="8">
    <source>
        <dbReference type="ARBA" id="ARBA00022741"/>
    </source>
</evidence>
<reference evidence="17 18" key="1">
    <citation type="submission" date="2013-08" db="EMBL/GenBank/DDBJ databases">
        <authorList>
            <person name="Weinstock G."/>
            <person name="Sodergren E."/>
            <person name="Wylie T."/>
            <person name="Fulton L."/>
            <person name="Fulton R."/>
            <person name="Fronick C."/>
            <person name="O'Laughlin M."/>
            <person name="Godfrey J."/>
            <person name="Miner T."/>
            <person name="Herter B."/>
            <person name="Appelbaum E."/>
            <person name="Cordes M."/>
            <person name="Lek S."/>
            <person name="Wollam A."/>
            <person name="Pepin K.H."/>
            <person name="Palsikar V.B."/>
            <person name="Mitreva M."/>
            <person name="Wilson R.K."/>
        </authorList>
    </citation>
    <scope>NUCLEOTIDE SEQUENCE [LARGE SCALE GENOMIC DNA]</scope>
    <source>
        <strain evidence="17 18">ATCC 700332</strain>
    </source>
</reference>
<dbReference type="Proteomes" id="UP000016649">
    <property type="component" value="Unassembled WGS sequence"/>
</dbReference>
<name>A0ABN0NXN2_TRELE</name>
<keyword evidence="9 15" id="KW-0418">Kinase</keyword>
<dbReference type="Pfam" id="PF06574">
    <property type="entry name" value="FAD_syn"/>
    <property type="match status" value="1"/>
</dbReference>
<keyword evidence="12" id="KW-0511">Multifunctional enzyme</keyword>
<dbReference type="EC" id="2.7.7.2" evidence="15"/>
<dbReference type="SUPFAM" id="SSF82114">
    <property type="entry name" value="Riboflavin kinase-like"/>
    <property type="match status" value="1"/>
</dbReference>
<dbReference type="SUPFAM" id="SSF52374">
    <property type="entry name" value="Nucleotidylyl transferase"/>
    <property type="match status" value="1"/>
</dbReference>
<dbReference type="InterPro" id="IPR002606">
    <property type="entry name" value="Riboflavin_kinase_bac"/>
</dbReference>
<keyword evidence="5 15" id="KW-0288">FMN</keyword>
<keyword evidence="8 15" id="KW-0547">Nucleotide-binding</keyword>
<dbReference type="Pfam" id="PF01687">
    <property type="entry name" value="Flavokinase"/>
    <property type="match status" value="1"/>
</dbReference>
<keyword evidence="7 15" id="KW-0548">Nucleotidyltransferase</keyword>
<evidence type="ECO:0000256" key="13">
    <source>
        <dbReference type="ARBA" id="ARBA00047880"/>
    </source>
</evidence>
<comment type="catalytic activity">
    <reaction evidence="14 15">
        <text>FMN + ATP + H(+) = FAD + diphosphate</text>
        <dbReference type="Rhea" id="RHEA:17237"/>
        <dbReference type="ChEBI" id="CHEBI:15378"/>
        <dbReference type="ChEBI" id="CHEBI:30616"/>
        <dbReference type="ChEBI" id="CHEBI:33019"/>
        <dbReference type="ChEBI" id="CHEBI:57692"/>
        <dbReference type="ChEBI" id="CHEBI:58210"/>
        <dbReference type="EC" id="2.7.7.2"/>
    </reaction>
</comment>
<comment type="function">
    <text evidence="1">Catalyzes the phosphorylation of riboflavin to FMN followed by the adenylation of FMN to FAD.</text>
</comment>
<evidence type="ECO:0000256" key="14">
    <source>
        <dbReference type="ARBA" id="ARBA00049494"/>
    </source>
</evidence>
<evidence type="ECO:0000256" key="3">
    <source>
        <dbReference type="ARBA" id="ARBA00005201"/>
    </source>
</evidence>
<keyword evidence="10 15" id="KW-0274">FAD</keyword>
<dbReference type="InterPro" id="IPR023465">
    <property type="entry name" value="Riboflavin_kinase_dom_sf"/>
</dbReference>
<dbReference type="InterPro" id="IPR015864">
    <property type="entry name" value="FAD_synthase"/>
</dbReference>
<dbReference type="GO" id="GO:0016301">
    <property type="term" value="F:kinase activity"/>
    <property type="evidence" value="ECO:0007669"/>
    <property type="project" value="UniProtKB-KW"/>
</dbReference>
<feature type="domain" description="Riboflavin kinase" evidence="16">
    <location>
        <begin position="178"/>
        <end position="303"/>
    </location>
</feature>
<evidence type="ECO:0000313" key="17">
    <source>
        <dbReference type="EMBL" id="ERJ92142.1"/>
    </source>
</evidence>
<evidence type="ECO:0000256" key="7">
    <source>
        <dbReference type="ARBA" id="ARBA00022695"/>
    </source>
</evidence>
<keyword evidence="18" id="KW-1185">Reference proteome</keyword>
<accession>A0ABN0NXN2</accession>
<gene>
    <name evidence="17" type="ORF">HMPREF9193_01803</name>
</gene>
<organism evidence="17 18">
    <name type="scientific">Treponema lecithinolyticum ATCC 700332</name>
    <dbReference type="NCBI Taxonomy" id="1321815"/>
    <lineage>
        <taxon>Bacteria</taxon>
        <taxon>Pseudomonadati</taxon>
        <taxon>Spirochaetota</taxon>
        <taxon>Spirochaetia</taxon>
        <taxon>Spirochaetales</taxon>
        <taxon>Treponemataceae</taxon>
        <taxon>Treponema</taxon>
    </lineage>
</organism>
<comment type="caution">
    <text evidence="17">The sequence shown here is derived from an EMBL/GenBank/DDBJ whole genome shotgun (WGS) entry which is preliminary data.</text>
</comment>
<evidence type="ECO:0000256" key="12">
    <source>
        <dbReference type="ARBA" id="ARBA00023268"/>
    </source>
</evidence>
<evidence type="ECO:0000256" key="15">
    <source>
        <dbReference type="PIRNR" id="PIRNR004491"/>
    </source>
</evidence>
<evidence type="ECO:0000256" key="6">
    <source>
        <dbReference type="ARBA" id="ARBA00022679"/>
    </source>
</evidence>
<dbReference type="PANTHER" id="PTHR22749">
    <property type="entry name" value="RIBOFLAVIN KINASE/FMN ADENYLYLTRANSFERASE"/>
    <property type="match status" value="1"/>
</dbReference>
<keyword evidence="4 15" id="KW-0285">Flavoprotein</keyword>
<evidence type="ECO:0000313" key="18">
    <source>
        <dbReference type="Proteomes" id="UP000016649"/>
    </source>
</evidence>
<proteinExistence type="inferred from homology"/>
<evidence type="ECO:0000256" key="10">
    <source>
        <dbReference type="ARBA" id="ARBA00022827"/>
    </source>
</evidence>
<evidence type="ECO:0000256" key="1">
    <source>
        <dbReference type="ARBA" id="ARBA00002121"/>
    </source>
</evidence>
<evidence type="ECO:0000256" key="9">
    <source>
        <dbReference type="ARBA" id="ARBA00022777"/>
    </source>
</evidence>
<evidence type="ECO:0000259" key="16">
    <source>
        <dbReference type="SMART" id="SM00904"/>
    </source>
</evidence>
<dbReference type="InterPro" id="IPR014729">
    <property type="entry name" value="Rossmann-like_a/b/a_fold"/>
</dbReference>
<dbReference type="EMBL" id="AWVH01000039">
    <property type="protein sequence ID" value="ERJ92142.1"/>
    <property type="molecule type" value="Genomic_DNA"/>
</dbReference>
<dbReference type="EC" id="2.7.1.26" evidence="15"/>
<evidence type="ECO:0000256" key="11">
    <source>
        <dbReference type="ARBA" id="ARBA00022840"/>
    </source>
</evidence>
<comment type="similarity">
    <text evidence="15">Belongs to the ribF family.</text>
</comment>
<dbReference type="InterPro" id="IPR015865">
    <property type="entry name" value="Riboflavin_kinase_bac/euk"/>
</dbReference>
<keyword evidence="6 15" id="KW-0808">Transferase</keyword>
<keyword evidence="11 15" id="KW-0067">ATP-binding</keyword>
<dbReference type="Gene3D" id="3.40.50.620">
    <property type="entry name" value="HUPs"/>
    <property type="match status" value="1"/>
</dbReference>
<evidence type="ECO:0000256" key="5">
    <source>
        <dbReference type="ARBA" id="ARBA00022643"/>
    </source>
</evidence>
<dbReference type="InterPro" id="IPR023468">
    <property type="entry name" value="Riboflavin_kinase"/>
</dbReference>
<comment type="catalytic activity">
    <reaction evidence="13 15">
        <text>riboflavin + ATP = FMN + ADP + H(+)</text>
        <dbReference type="Rhea" id="RHEA:14357"/>
        <dbReference type="ChEBI" id="CHEBI:15378"/>
        <dbReference type="ChEBI" id="CHEBI:30616"/>
        <dbReference type="ChEBI" id="CHEBI:57986"/>
        <dbReference type="ChEBI" id="CHEBI:58210"/>
        <dbReference type="ChEBI" id="CHEBI:456216"/>
        <dbReference type="EC" id="2.7.1.26"/>
    </reaction>
</comment>
<comment type="pathway">
    <text evidence="3 15">Cofactor biosynthesis; FMN biosynthesis; FMN from riboflavin (ATP route): step 1/1.</text>
</comment>
<evidence type="ECO:0000256" key="4">
    <source>
        <dbReference type="ARBA" id="ARBA00022630"/>
    </source>
</evidence>
<dbReference type="PIRSF" id="PIRSF004491">
    <property type="entry name" value="FAD_Synth"/>
    <property type="match status" value="1"/>
</dbReference>
<dbReference type="Gene3D" id="2.40.30.30">
    <property type="entry name" value="Riboflavin kinase-like"/>
    <property type="match status" value="1"/>
</dbReference>
<dbReference type="SMART" id="SM00904">
    <property type="entry name" value="Flavokinase"/>
    <property type="match status" value="1"/>
</dbReference>
<comment type="pathway">
    <text evidence="2 15">Cofactor biosynthesis; FAD biosynthesis; FAD from FMN: step 1/1.</text>
</comment>